<geneLocation type="plasmid" evidence="1 2">
    <name>P4</name>
</geneLocation>
<evidence type="ECO:0000313" key="2">
    <source>
        <dbReference type="Proteomes" id="UP001158961"/>
    </source>
</evidence>
<keyword evidence="1" id="KW-0614">Plasmid</keyword>
<name>A0AAN2FIG0_ENTAG</name>
<protein>
    <submittedName>
        <fullName evidence="1">Uncharacterized protein</fullName>
    </submittedName>
</protein>
<dbReference type="RefSeq" id="WP_031594416.1">
    <property type="nucleotide sequence ID" value="NZ_JNVA01000113.1"/>
</dbReference>
<dbReference type="AlphaFoldDB" id="A0AAN2FIG0"/>
<gene>
    <name evidence="1" type="ORF">DAPPPG734_25510</name>
</gene>
<proteinExistence type="predicted"/>
<accession>A0AAN2FIG0</accession>
<dbReference type="EMBL" id="OW970319">
    <property type="protein sequence ID" value="CAH6384452.1"/>
    <property type="molecule type" value="Genomic_DNA"/>
</dbReference>
<dbReference type="Proteomes" id="UP001158961">
    <property type="component" value="Plasmid P4"/>
</dbReference>
<organism evidence="1 2">
    <name type="scientific">Enterobacter agglomerans</name>
    <name type="common">Erwinia herbicola</name>
    <name type="synonym">Pantoea agglomerans</name>
    <dbReference type="NCBI Taxonomy" id="549"/>
    <lineage>
        <taxon>Bacteria</taxon>
        <taxon>Pseudomonadati</taxon>
        <taxon>Pseudomonadota</taxon>
        <taxon>Gammaproteobacteria</taxon>
        <taxon>Enterobacterales</taxon>
        <taxon>Erwiniaceae</taxon>
        <taxon>Pantoea</taxon>
        <taxon>Pantoea agglomerans group</taxon>
    </lineage>
</organism>
<sequence>MQKEDILQVLKRYSDSCIRTFHRGATMKGLSSGSASWGCVLVIPADAGRHGEEITLSPSDFYAVKAHLVSTERWGNDIMGGETWVITP</sequence>
<reference evidence="1" key="1">
    <citation type="submission" date="2022-05" db="EMBL/GenBank/DDBJ databases">
        <authorList>
            <person name="Pothier F. J."/>
        </authorList>
    </citation>
    <scope>NUCLEOTIDE SEQUENCE</scope>
    <source>
        <strain evidence="1">DAPP-PG734</strain>
        <plasmid evidence="1">P4</plasmid>
    </source>
</reference>
<evidence type="ECO:0000313" key="1">
    <source>
        <dbReference type="EMBL" id="CAH6384452.1"/>
    </source>
</evidence>